<comment type="caution">
    <text evidence="3">The sequence shown here is derived from an EMBL/GenBank/DDBJ whole genome shotgun (WGS) entry which is preliminary data.</text>
</comment>
<dbReference type="EMBL" id="JAADJG010000559">
    <property type="protein sequence ID" value="KAF4443977.1"/>
    <property type="molecule type" value="Genomic_DNA"/>
</dbReference>
<evidence type="ECO:0000256" key="2">
    <source>
        <dbReference type="SAM" id="MobiDB-lite"/>
    </source>
</evidence>
<dbReference type="OrthoDB" id="5220943at2759"/>
<gene>
    <name evidence="3" type="ORF">F53441_11272</name>
</gene>
<evidence type="ECO:0000313" key="3">
    <source>
        <dbReference type="EMBL" id="KAF4443977.1"/>
    </source>
</evidence>
<feature type="coiled-coil region" evidence="1">
    <location>
        <begin position="333"/>
        <end position="394"/>
    </location>
</feature>
<reference evidence="3" key="1">
    <citation type="submission" date="2020-01" db="EMBL/GenBank/DDBJ databases">
        <title>Identification and distribution of gene clusters putatively required for synthesis of sphingolipid metabolism inhibitors in phylogenetically diverse species of the filamentous fungus Fusarium.</title>
        <authorList>
            <person name="Kim H.-S."/>
            <person name="Busman M."/>
            <person name="Brown D.W."/>
            <person name="Divon H."/>
            <person name="Uhlig S."/>
            <person name="Proctor R.H."/>
        </authorList>
    </citation>
    <scope>NUCLEOTIDE SEQUENCE</scope>
    <source>
        <strain evidence="3">NRRL 53441</strain>
    </source>
</reference>
<protein>
    <submittedName>
        <fullName evidence="3">Uncharacterized protein</fullName>
    </submittedName>
</protein>
<proteinExistence type="predicted"/>
<name>A0A8H4K3F2_9HYPO</name>
<dbReference type="AlphaFoldDB" id="A0A8H4K3F2"/>
<keyword evidence="1" id="KW-0175">Coiled coil</keyword>
<dbReference type="Proteomes" id="UP000605986">
    <property type="component" value="Unassembled WGS sequence"/>
</dbReference>
<evidence type="ECO:0000313" key="4">
    <source>
        <dbReference type="Proteomes" id="UP000605986"/>
    </source>
</evidence>
<feature type="compositionally biased region" description="Polar residues" evidence="2">
    <location>
        <begin position="1"/>
        <end position="12"/>
    </location>
</feature>
<accession>A0A8H4K3F2</accession>
<sequence length="419" mass="47108">MSSSEEQSQGYTDTHFPPPAERSAEMPMLWNEEHRSLIDSCTRNESLYPLLIQLPKLADDLEGNQTLKDNNFPVDFTVSALHNCDWTMCALLHSMPFNVVKSIVKNTFAYHDYNGSIQCFKMPTDTTVEVPGVYVVGLMRLNKRGQFLNIKEMELLISDMKDYVQGYRAYVKFAADVAANGRATAKSNQSAEENKATRFVASVDSHAGGSYTEKPAFIEKEDEIPRIEALIATYERMCDRSLGPTRSIRMMQSPLNVLRILKADQLALAEQLVTTLAGSLIYQHGFNSTEAGGTGSNTIVSEDGLKLNVELVISRLRIMIHNLGNSVDEVNLRQRFLKDIELVQAQVQEINEAIKESVETLQSLPDGFQWNETLSEVEESVQVLKKNLQDKEEALKFWNPMIQIQGIIIKEIGHGIDLL</sequence>
<evidence type="ECO:0000256" key="1">
    <source>
        <dbReference type="SAM" id="Coils"/>
    </source>
</evidence>
<keyword evidence="4" id="KW-1185">Reference proteome</keyword>
<organism evidence="3 4">
    <name type="scientific">Fusarium austroafricanum</name>
    <dbReference type="NCBI Taxonomy" id="2364996"/>
    <lineage>
        <taxon>Eukaryota</taxon>
        <taxon>Fungi</taxon>
        <taxon>Dikarya</taxon>
        <taxon>Ascomycota</taxon>
        <taxon>Pezizomycotina</taxon>
        <taxon>Sordariomycetes</taxon>
        <taxon>Hypocreomycetidae</taxon>
        <taxon>Hypocreales</taxon>
        <taxon>Nectriaceae</taxon>
        <taxon>Fusarium</taxon>
        <taxon>Fusarium concolor species complex</taxon>
    </lineage>
</organism>
<feature type="region of interest" description="Disordered" evidence="2">
    <location>
        <begin position="1"/>
        <end position="22"/>
    </location>
</feature>